<reference evidence="10 11" key="1">
    <citation type="submission" date="2018-02" db="EMBL/GenBank/DDBJ databases">
        <title>Genomic Encyclopedia of Archaeal and Bacterial Type Strains, Phase II (KMG-II): from individual species to whole genera.</title>
        <authorList>
            <person name="Goeker M."/>
        </authorList>
    </citation>
    <scope>NUCLEOTIDE SEQUENCE [LARGE SCALE GENOMIC DNA]</scope>
    <source>
        <strain evidence="10 11">DSM 18921</strain>
    </source>
</reference>
<evidence type="ECO:0000313" key="11">
    <source>
        <dbReference type="Proteomes" id="UP000238338"/>
    </source>
</evidence>
<proteinExistence type="inferred from homology"/>
<dbReference type="HAMAP" id="MF_00024">
    <property type="entry name" value="CobD_CbiB"/>
    <property type="match status" value="1"/>
</dbReference>
<dbReference type="AlphaFoldDB" id="A0A2S8S4M4"/>
<evidence type="ECO:0000256" key="7">
    <source>
        <dbReference type="ARBA" id="ARBA00022989"/>
    </source>
</evidence>
<dbReference type="Proteomes" id="UP000238338">
    <property type="component" value="Unassembled WGS sequence"/>
</dbReference>
<dbReference type="GO" id="GO:0009236">
    <property type="term" value="P:cobalamin biosynthetic process"/>
    <property type="evidence" value="ECO:0007669"/>
    <property type="project" value="UniProtKB-UniRule"/>
</dbReference>
<evidence type="ECO:0000256" key="2">
    <source>
        <dbReference type="ARBA" id="ARBA00004953"/>
    </source>
</evidence>
<dbReference type="UniPathway" id="UPA00148"/>
<dbReference type="Pfam" id="PF03186">
    <property type="entry name" value="CobD_Cbib"/>
    <property type="match status" value="1"/>
</dbReference>
<evidence type="ECO:0000256" key="8">
    <source>
        <dbReference type="ARBA" id="ARBA00023136"/>
    </source>
</evidence>
<feature type="transmembrane region" description="Helical" evidence="9">
    <location>
        <begin position="299"/>
        <end position="317"/>
    </location>
</feature>
<protein>
    <recommendedName>
        <fullName evidence="9">Cobalamin biosynthesis protein CobD</fullName>
    </recommendedName>
</protein>
<feature type="transmembrane region" description="Helical" evidence="9">
    <location>
        <begin position="57"/>
        <end position="79"/>
    </location>
</feature>
<dbReference type="GO" id="GO:0048472">
    <property type="term" value="F:threonine-phosphate decarboxylase activity"/>
    <property type="evidence" value="ECO:0007669"/>
    <property type="project" value="InterPro"/>
</dbReference>
<dbReference type="PANTHER" id="PTHR34308">
    <property type="entry name" value="COBALAMIN BIOSYNTHESIS PROTEIN CBIB"/>
    <property type="match status" value="1"/>
</dbReference>
<evidence type="ECO:0000256" key="3">
    <source>
        <dbReference type="ARBA" id="ARBA00006263"/>
    </source>
</evidence>
<dbReference type="GO" id="GO:0015420">
    <property type="term" value="F:ABC-type vitamin B12 transporter activity"/>
    <property type="evidence" value="ECO:0007669"/>
    <property type="project" value="UniProtKB-UniRule"/>
</dbReference>
<keyword evidence="4 9" id="KW-1003">Cell membrane</keyword>
<evidence type="ECO:0000256" key="9">
    <source>
        <dbReference type="HAMAP-Rule" id="MF_00024"/>
    </source>
</evidence>
<keyword evidence="5 9" id="KW-0169">Cobalamin biosynthesis</keyword>
<dbReference type="RefSeq" id="WP_105515660.1">
    <property type="nucleotide sequence ID" value="NZ_PVEP01000007.1"/>
</dbReference>
<evidence type="ECO:0000256" key="6">
    <source>
        <dbReference type="ARBA" id="ARBA00022692"/>
    </source>
</evidence>
<evidence type="ECO:0000256" key="1">
    <source>
        <dbReference type="ARBA" id="ARBA00004651"/>
    </source>
</evidence>
<organism evidence="10 11">
    <name type="scientific">Albidovulum denitrificans</name>
    <dbReference type="NCBI Taxonomy" id="404881"/>
    <lineage>
        <taxon>Bacteria</taxon>
        <taxon>Pseudomonadati</taxon>
        <taxon>Pseudomonadota</taxon>
        <taxon>Alphaproteobacteria</taxon>
        <taxon>Rhodobacterales</taxon>
        <taxon>Paracoccaceae</taxon>
        <taxon>Albidovulum</taxon>
    </lineage>
</organism>
<comment type="similarity">
    <text evidence="3 9">Belongs to the CobD/CbiB family.</text>
</comment>
<dbReference type="OrthoDB" id="9811967at2"/>
<comment type="pathway">
    <text evidence="2 9">Cofactor biosynthesis; adenosylcobalamin biosynthesis.</text>
</comment>
<feature type="transmembrane region" description="Helical" evidence="9">
    <location>
        <begin position="85"/>
        <end position="104"/>
    </location>
</feature>
<dbReference type="EMBL" id="PVEP01000007">
    <property type="protein sequence ID" value="PQV55759.1"/>
    <property type="molecule type" value="Genomic_DNA"/>
</dbReference>
<dbReference type="GO" id="GO:0005886">
    <property type="term" value="C:plasma membrane"/>
    <property type="evidence" value="ECO:0007669"/>
    <property type="project" value="UniProtKB-SubCell"/>
</dbReference>
<dbReference type="NCBIfam" id="TIGR00380">
    <property type="entry name" value="cobal_cbiB"/>
    <property type="match status" value="1"/>
</dbReference>
<evidence type="ECO:0000256" key="5">
    <source>
        <dbReference type="ARBA" id="ARBA00022573"/>
    </source>
</evidence>
<comment type="subcellular location">
    <subcellularLocation>
        <location evidence="1 9">Cell membrane</location>
        <topology evidence="1 9">Multi-pass membrane protein</topology>
    </subcellularLocation>
</comment>
<dbReference type="InterPro" id="IPR004485">
    <property type="entry name" value="Cobalamin_biosynth_CobD/CbiB"/>
</dbReference>
<comment type="caution">
    <text evidence="9">Lacks conserved residue(s) required for the propagation of feature annotation.</text>
</comment>
<name>A0A2S8S4M4_9RHOB</name>
<gene>
    <name evidence="9" type="primary">cobD</name>
    <name evidence="10" type="ORF">LX70_03082</name>
</gene>
<keyword evidence="8 9" id="KW-0472">Membrane</keyword>
<accession>A0A2S8S4M4</accession>
<keyword evidence="6 9" id="KW-0812">Transmembrane</keyword>
<dbReference type="PANTHER" id="PTHR34308:SF1">
    <property type="entry name" value="COBALAMIN BIOSYNTHESIS PROTEIN CBIB"/>
    <property type="match status" value="1"/>
</dbReference>
<comment type="caution">
    <text evidence="10">The sequence shown here is derived from an EMBL/GenBank/DDBJ whole genome shotgun (WGS) entry which is preliminary data.</text>
</comment>
<keyword evidence="11" id="KW-1185">Reference proteome</keyword>
<keyword evidence="7 9" id="KW-1133">Transmembrane helix</keyword>
<evidence type="ECO:0000313" key="10">
    <source>
        <dbReference type="EMBL" id="PQV55759.1"/>
    </source>
</evidence>
<evidence type="ECO:0000256" key="4">
    <source>
        <dbReference type="ARBA" id="ARBA00022475"/>
    </source>
</evidence>
<sequence length="318" mass="33406">MTGAVIMLIGLGIDALIGWPNALYAAIRHPVVWIGQVIGWLDSWLNLTETDAAQRRIAGLVAALAVIALSAELAAILVWALPKGWGGWIAAGALAWPFIAFRSLSDHVRAVARPLVAGDLPRARGAVAMIVGRDPNQLDEHGVARAALESLAENASDGVVAPIFWGAIFGLPGIVGYKAINTLDSMIGHRTPRHEAFGWAAAKIDDVANLIPARLTGLLFAAVSGNARHAVAIMRRDAGLHRSPNAGWPEAAMAAGLGVRLSGPRVYHDRVADEPWVNGEAPDPAAGDIDRGLALYRRAVALLAVILVPLAATVLWGA</sequence>
<comment type="function">
    <text evidence="9">Converts cobyric acid to cobinamide by the addition of aminopropanol on the F carboxylic group.</text>
</comment>